<dbReference type="EMBL" id="RBXL01000002">
    <property type="protein sequence ID" value="RKT38045.1"/>
    <property type="molecule type" value="Genomic_DNA"/>
</dbReference>
<sequence>MSESFSSARFGKRVWLTNHAIESMAKRQVTLVEVKRLVEEGQYEVKAGSHGWIFHHFTSRSDHLVCAAVATDQAIIIKTVTVNWTRREEGS</sequence>
<accession>A0A495UPB1</accession>
<comment type="caution">
    <text evidence="1">The sequence shown here is derived from an EMBL/GenBank/DDBJ whole genome shotgun (WGS) entry which is preliminary data.</text>
</comment>
<reference evidence="1 2" key="1">
    <citation type="submission" date="2018-10" db="EMBL/GenBank/DDBJ databases">
        <title>Genomic Encyclopedia of Archaeal and Bacterial Type Strains, Phase II (KMG-II): from individual species to whole genera.</title>
        <authorList>
            <person name="Goeker M."/>
        </authorList>
    </citation>
    <scope>NUCLEOTIDE SEQUENCE [LARGE SCALE GENOMIC DNA]</scope>
    <source>
        <strain evidence="1 2">DSM 235</strain>
    </source>
</reference>
<organism evidence="1 2">
    <name type="scientific">Thiocapsa rosea</name>
    <dbReference type="NCBI Taxonomy" id="69360"/>
    <lineage>
        <taxon>Bacteria</taxon>
        <taxon>Pseudomonadati</taxon>
        <taxon>Pseudomonadota</taxon>
        <taxon>Gammaproteobacteria</taxon>
        <taxon>Chromatiales</taxon>
        <taxon>Chromatiaceae</taxon>
        <taxon>Thiocapsa</taxon>
    </lineage>
</organism>
<protein>
    <submittedName>
        <fullName evidence="1">Uncharacterized protein DUF4258</fullName>
    </submittedName>
</protein>
<dbReference type="Proteomes" id="UP000274556">
    <property type="component" value="Unassembled WGS sequence"/>
</dbReference>
<proteinExistence type="predicted"/>
<dbReference type="Pfam" id="PF14076">
    <property type="entry name" value="DUF4258"/>
    <property type="match status" value="1"/>
</dbReference>
<dbReference type="InterPro" id="IPR025354">
    <property type="entry name" value="DUF4258"/>
</dbReference>
<evidence type="ECO:0000313" key="2">
    <source>
        <dbReference type="Proteomes" id="UP000274556"/>
    </source>
</evidence>
<name>A0A495UPB1_9GAMM</name>
<dbReference type="RefSeq" id="WP_120800319.1">
    <property type="nucleotide sequence ID" value="NZ_RBXL01000002.1"/>
</dbReference>
<dbReference type="OrthoDB" id="8906826at2"/>
<keyword evidence="2" id="KW-1185">Reference proteome</keyword>
<gene>
    <name evidence="1" type="ORF">BDD21_5571</name>
</gene>
<dbReference type="AlphaFoldDB" id="A0A495UPB1"/>
<evidence type="ECO:0000313" key="1">
    <source>
        <dbReference type="EMBL" id="RKT38045.1"/>
    </source>
</evidence>